<feature type="compositionally biased region" description="Basic and acidic residues" evidence="6">
    <location>
        <begin position="90"/>
        <end position="106"/>
    </location>
</feature>
<dbReference type="PANTHER" id="PTHR43385:SF1">
    <property type="entry name" value="RIBOFLAVIN TRANSPORTER RIBJ"/>
    <property type="match status" value="1"/>
</dbReference>
<feature type="transmembrane region" description="Helical" evidence="7">
    <location>
        <begin position="589"/>
        <end position="612"/>
    </location>
</feature>
<feature type="transmembrane region" description="Helical" evidence="7">
    <location>
        <begin position="456"/>
        <end position="480"/>
    </location>
</feature>
<feature type="transmembrane region" description="Helical" evidence="7">
    <location>
        <begin position="500"/>
        <end position="521"/>
    </location>
</feature>
<evidence type="ECO:0000256" key="5">
    <source>
        <dbReference type="ARBA" id="ARBA00023136"/>
    </source>
</evidence>
<feature type="region of interest" description="Disordered" evidence="6">
    <location>
        <begin position="1"/>
        <end position="150"/>
    </location>
</feature>
<dbReference type="Pfam" id="PF07690">
    <property type="entry name" value="MFS_1"/>
    <property type="match status" value="1"/>
</dbReference>
<feature type="transmembrane region" description="Helical" evidence="7">
    <location>
        <begin position="555"/>
        <end position="582"/>
    </location>
</feature>
<dbReference type="GO" id="GO:0016020">
    <property type="term" value="C:membrane"/>
    <property type="evidence" value="ECO:0007669"/>
    <property type="project" value="UniProtKB-SubCell"/>
</dbReference>
<feature type="transmembrane region" description="Helical" evidence="7">
    <location>
        <begin position="642"/>
        <end position="663"/>
    </location>
</feature>
<feature type="compositionally biased region" description="Basic residues" evidence="6">
    <location>
        <begin position="182"/>
        <end position="200"/>
    </location>
</feature>
<evidence type="ECO:0000256" key="6">
    <source>
        <dbReference type="SAM" id="MobiDB-lite"/>
    </source>
</evidence>
<keyword evidence="5 7" id="KW-0472">Membrane</keyword>
<feature type="compositionally biased region" description="Polar residues" evidence="6">
    <location>
        <begin position="205"/>
        <end position="221"/>
    </location>
</feature>
<evidence type="ECO:0000256" key="1">
    <source>
        <dbReference type="ARBA" id="ARBA00004141"/>
    </source>
</evidence>
<protein>
    <recommendedName>
        <fullName evidence="10">Major facilitator superfamily (MFS) profile domain-containing protein</fullName>
    </recommendedName>
</protein>
<feature type="compositionally biased region" description="Basic and acidic residues" evidence="6">
    <location>
        <begin position="224"/>
        <end position="234"/>
    </location>
</feature>
<feature type="compositionally biased region" description="Low complexity" evidence="6">
    <location>
        <begin position="270"/>
        <end position="297"/>
    </location>
</feature>
<keyword evidence="4 7" id="KW-1133">Transmembrane helix</keyword>
<keyword evidence="3 7" id="KW-0812">Transmembrane</keyword>
<comment type="subcellular location">
    <subcellularLocation>
        <location evidence="1">Membrane</location>
        <topology evidence="1">Multi-pass membrane protein</topology>
    </subcellularLocation>
</comment>
<feature type="transmembrane region" description="Helical" evidence="7">
    <location>
        <begin position="888"/>
        <end position="909"/>
    </location>
</feature>
<accession>A0ABD0JQM1</accession>
<evidence type="ECO:0000256" key="3">
    <source>
        <dbReference type="ARBA" id="ARBA00022692"/>
    </source>
</evidence>
<keyword evidence="2" id="KW-0813">Transport</keyword>
<feature type="compositionally biased region" description="Polar residues" evidence="6">
    <location>
        <begin position="21"/>
        <end position="32"/>
    </location>
</feature>
<dbReference type="Proteomes" id="UP001519460">
    <property type="component" value="Unassembled WGS sequence"/>
</dbReference>
<dbReference type="InterPro" id="IPR036259">
    <property type="entry name" value="MFS_trans_sf"/>
</dbReference>
<feature type="compositionally biased region" description="Basic residues" evidence="6">
    <location>
        <begin position="117"/>
        <end position="135"/>
    </location>
</feature>
<feature type="transmembrane region" description="Helical" evidence="7">
    <location>
        <begin position="528"/>
        <end position="549"/>
    </location>
</feature>
<dbReference type="EMBL" id="JACVVK020000357">
    <property type="protein sequence ID" value="KAK7477138.1"/>
    <property type="molecule type" value="Genomic_DNA"/>
</dbReference>
<evidence type="ECO:0000313" key="8">
    <source>
        <dbReference type="EMBL" id="KAK7477138.1"/>
    </source>
</evidence>
<comment type="caution">
    <text evidence="8">The sequence shown here is derived from an EMBL/GenBank/DDBJ whole genome shotgun (WGS) entry which is preliminary data.</text>
</comment>
<evidence type="ECO:0000256" key="7">
    <source>
        <dbReference type="SAM" id="Phobius"/>
    </source>
</evidence>
<feature type="transmembrane region" description="Helical" evidence="7">
    <location>
        <begin position="818"/>
        <end position="841"/>
    </location>
</feature>
<dbReference type="InterPro" id="IPR052983">
    <property type="entry name" value="MFS_Riboflavin_Transporter"/>
</dbReference>
<dbReference type="SUPFAM" id="SSF103473">
    <property type="entry name" value="MFS general substrate transporter"/>
    <property type="match status" value="1"/>
</dbReference>
<dbReference type="Gene3D" id="1.20.1250.20">
    <property type="entry name" value="MFS general substrate transporter like domains"/>
    <property type="match status" value="2"/>
</dbReference>
<feature type="compositionally biased region" description="Basic and acidic residues" evidence="6">
    <location>
        <begin position="1"/>
        <end position="20"/>
    </location>
</feature>
<reference evidence="8 9" key="1">
    <citation type="journal article" date="2023" name="Sci. Data">
        <title>Genome assembly of the Korean intertidal mud-creeper Batillaria attramentaria.</title>
        <authorList>
            <person name="Patra A.K."/>
            <person name="Ho P.T."/>
            <person name="Jun S."/>
            <person name="Lee S.J."/>
            <person name="Kim Y."/>
            <person name="Won Y.J."/>
        </authorList>
    </citation>
    <scope>NUCLEOTIDE SEQUENCE [LARGE SCALE GENOMIC DNA]</scope>
    <source>
        <strain evidence="8">Wonlab-2016</strain>
    </source>
</reference>
<evidence type="ECO:0008006" key="10">
    <source>
        <dbReference type="Google" id="ProtNLM"/>
    </source>
</evidence>
<evidence type="ECO:0000256" key="2">
    <source>
        <dbReference type="ARBA" id="ARBA00022448"/>
    </source>
</evidence>
<feature type="transmembrane region" description="Helical" evidence="7">
    <location>
        <begin position="853"/>
        <end position="876"/>
    </location>
</feature>
<feature type="transmembrane region" description="Helical" evidence="7">
    <location>
        <begin position="792"/>
        <end position="812"/>
    </location>
</feature>
<feature type="region of interest" description="Disordered" evidence="6">
    <location>
        <begin position="169"/>
        <end position="318"/>
    </location>
</feature>
<sequence length="920" mass="101750">MDDKQTKMAREERRGRETPDSSRTNTAKTQPSDVGERISHAETFKPKPKGRKDTGMLKSRVTRRKDTEMTPGSPRKWRKDTETPSSSSKGRKDTEILDSGHRERGWAEMTNEESNKRLRSNGKRELRRRNGRQRTKTFEPKNRNIYRTRAPDSRWKGLLEIYTKNREFGNQLDTTPGATKKGSGRRRGNMQYVRRRKMHRATPGVTPSQIETPTSHDSSILSEDEARGWPEREGSFGFKTKPYQQGNAPEDSTRHQPRTHLQQPSTGHRPPSSHLQPSTSHSQPSSHLQPSPSHSQPGTLTPYAASQDNDTKDRGKIRCSVRVDPRTGQLYGYCERIQLSGNMAAWSSADKTGKASCTHIPSPIGIAESILARRLEKTVSLAKHPREDSSLKKGINAALVPALARSSGKTPQAPHSTDGIVLLGASEDSIHFQAPFRNQYQMKIGGRRKRPLERKYITIFACLLIEFTLGVVFTSGNSIPYLASYIRNVTGDASVGYTDALWIDDCMWIATVTSMPLLGLLQLRLPIRLFLLIGFVSFAASLVANYWALQTSFTLVVMVYGAGQGLAQAIIWPACLCIALQWTGKRKGLVGGVVMAGYGGGALVINQIITFWVNPSNKHPDMCIEDEEYFTQPEILQKVPSVYLILGAVLSVIQLVSFLAVVFPDTKRETPKTTLVAPAPLDNRISTIPKSVSQHAKEDKIRRSTPYTGHLSSRPNAALPTYGNSPLSSDVDIMVYDLVYQPGLPFYCELLQGKRAYGQTFVSEDLIALAGSSAHLLGGLARPFWGTLADRYGLQPVMALNLGILAVSSALFSASEHVGAALFFVCICLMFFSFNGVFACHGPLIFCLFGSRYFVFSMGITHTSIIISCLTSVHIARAVKNVFGWHGIFLVAAGAEFVATLTTFPLAIYRPRVKDDTLSG</sequence>
<name>A0ABD0JQM1_9CAEN</name>
<feature type="compositionally biased region" description="Basic and acidic residues" evidence="6">
    <location>
        <begin position="309"/>
        <end position="318"/>
    </location>
</feature>
<organism evidence="8 9">
    <name type="scientific">Batillaria attramentaria</name>
    <dbReference type="NCBI Taxonomy" id="370345"/>
    <lineage>
        <taxon>Eukaryota</taxon>
        <taxon>Metazoa</taxon>
        <taxon>Spiralia</taxon>
        <taxon>Lophotrochozoa</taxon>
        <taxon>Mollusca</taxon>
        <taxon>Gastropoda</taxon>
        <taxon>Caenogastropoda</taxon>
        <taxon>Sorbeoconcha</taxon>
        <taxon>Cerithioidea</taxon>
        <taxon>Batillariidae</taxon>
        <taxon>Batillaria</taxon>
    </lineage>
</organism>
<gene>
    <name evidence="8" type="ORF">BaRGS_00031624</name>
</gene>
<keyword evidence="9" id="KW-1185">Reference proteome</keyword>
<evidence type="ECO:0000313" key="9">
    <source>
        <dbReference type="Proteomes" id="UP001519460"/>
    </source>
</evidence>
<dbReference type="PANTHER" id="PTHR43385">
    <property type="entry name" value="RIBOFLAVIN TRANSPORTER RIBJ"/>
    <property type="match status" value="1"/>
</dbReference>
<dbReference type="InterPro" id="IPR011701">
    <property type="entry name" value="MFS"/>
</dbReference>
<dbReference type="AlphaFoldDB" id="A0ABD0JQM1"/>
<feature type="compositionally biased region" description="Basic and acidic residues" evidence="6">
    <location>
        <begin position="34"/>
        <end position="55"/>
    </location>
</feature>
<proteinExistence type="predicted"/>
<evidence type="ECO:0000256" key="4">
    <source>
        <dbReference type="ARBA" id="ARBA00022989"/>
    </source>
</evidence>